<dbReference type="AlphaFoldDB" id="A0AAE9EPG6"/>
<dbReference type="PANTHER" id="PTHR21662:SF59">
    <property type="entry name" value="RECEPTOR PROTEIN-TYROSINE KINASE"/>
    <property type="match status" value="1"/>
</dbReference>
<dbReference type="SUPFAM" id="SSF52058">
    <property type="entry name" value="L domain-like"/>
    <property type="match status" value="1"/>
</dbReference>
<gene>
    <name evidence="1" type="ORF">L5515_010106</name>
</gene>
<organism evidence="1 2">
    <name type="scientific">Caenorhabditis briggsae</name>
    <dbReference type="NCBI Taxonomy" id="6238"/>
    <lineage>
        <taxon>Eukaryota</taxon>
        <taxon>Metazoa</taxon>
        <taxon>Ecdysozoa</taxon>
        <taxon>Nematoda</taxon>
        <taxon>Chromadorea</taxon>
        <taxon>Rhabditida</taxon>
        <taxon>Rhabditina</taxon>
        <taxon>Rhabditomorpha</taxon>
        <taxon>Rhabditoidea</taxon>
        <taxon>Rhabditidae</taxon>
        <taxon>Peloderinae</taxon>
        <taxon>Caenorhabditis</taxon>
    </lineage>
</organism>
<accession>A0AAE9EPG6</accession>
<protein>
    <submittedName>
        <fullName evidence="1">Uncharacterized protein</fullName>
    </submittedName>
</protein>
<dbReference type="InterPro" id="IPR036941">
    <property type="entry name" value="Rcpt_L-dom_sf"/>
</dbReference>
<keyword evidence="2" id="KW-1185">Reference proteome</keyword>
<sequence>MCLSYCNVNIFKYWFISKKLLQSINSVNISNNPELEELGLTNLTSINGIFHVTSNRKLRKLKLPKLKTAQLSNPWANNTAVAIAHNSPQFCLALREAKIFLNYEKVSSFMFDSKVCKPGKQAKKACIVPKRIYSANTVGVLFKNNHNSLKFDSKSCISIRLAMLKAGPVCTCSPIFDDLKCEEMEQWKKQTGGK</sequence>
<dbReference type="Proteomes" id="UP000829354">
    <property type="component" value="Chromosome IV"/>
</dbReference>
<dbReference type="EMBL" id="CP092623">
    <property type="protein sequence ID" value="UMM26370.1"/>
    <property type="molecule type" value="Genomic_DNA"/>
</dbReference>
<dbReference type="Gene3D" id="3.80.20.20">
    <property type="entry name" value="Receptor L-domain"/>
    <property type="match status" value="1"/>
</dbReference>
<dbReference type="PANTHER" id="PTHR21662">
    <property type="entry name" value="RECEPTOR PROTEIN-TYROSINE KINASE"/>
    <property type="match status" value="1"/>
</dbReference>
<proteinExistence type="predicted"/>
<evidence type="ECO:0000313" key="1">
    <source>
        <dbReference type="EMBL" id="UMM26370.1"/>
    </source>
</evidence>
<evidence type="ECO:0000313" key="2">
    <source>
        <dbReference type="Proteomes" id="UP000829354"/>
    </source>
</evidence>
<name>A0AAE9EPG6_CAEBR</name>
<reference evidence="1 2" key="1">
    <citation type="submission" date="2022-04" db="EMBL/GenBank/DDBJ databases">
        <title>Chromosome-level reference genomes for two strains of Caenorhabditis briggsae: an improved platform for comparative genomics.</title>
        <authorList>
            <person name="Stevens L."/>
            <person name="Andersen E."/>
        </authorList>
    </citation>
    <scope>NUCLEOTIDE SEQUENCE [LARGE SCALE GENOMIC DNA]</scope>
    <source>
        <strain evidence="1">VX34</strain>
        <tissue evidence="1">Whole-organism</tissue>
    </source>
</reference>
<dbReference type="InterPro" id="IPR053079">
    <property type="entry name" value="SPS2_domain"/>
</dbReference>